<evidence type="ECO:0000256" key="8">
    <source>
        <dbReference type="ARBA" id="ARBA00030592"/>
    </source>
</evidence>
<dbReference type="RefSeq" id="WP_147003640.1">
    <property type="nucleotide sequence ID" value="NZ_AP019841.1"/>
</dbReference>
<dbReference type="SUPFAM" id="SSF53244">
    <property type="entry name" value="MurD-like peptide ligases, peptide-binding domain"/>
    <property type="match status" value="1"/>
</dbReference>
<dbReference type="GO" id="GO:0005524">
    <property type="term" value="F:ATP binding"/>
    <property type="evidence" value="ECO:0007669"/>
    <property type="project" value="UniProtKB-KW"/>
</dbReference>
<comment type="similarity">
    <text evidence="1 10">Belongs to the folylpolyglutamate synthase family.</text>
</comment>
<evidence type="ECO:0000259" key="12">
    <source>
        <dbReference type="Pfam" id="PF08245"/>
    </source>
</evidence>
<dbReference type="EC" id="6.3.2.17" evidence="2"/>
<dbReference type="Gene3D" id="3.40.1190.10">
    <property type="entry name" value="Mur-like, catalytic domain"/>
    <property type="match status" value="1"/>
</dbReference>
<dbReference type="InterPro" id="IPR036565">
    <property type="entry name" value="Mur-like_cat_sf"/>
</dbReference>
<keyword evidence="3 10" id="KW-0436">Ligase</keyword>
<protein>
    <recommendedName>
        <fullName evidence="2">tetrahydrofolate synthase</fullName>
        <ecNumber evidence="2">6.3.2.17</ecNumber>
    </recommendedName>
    <alternativeName>
        <fullName evidence="8">Tetrahydrofolylpolyglutamate synthase</fullName>
    </alternativeName>
</protein>
<evidence type="ECO:0000256" key="4">
    <source>
        <dbReference type="ARBA" id="ARBA00022723"/>
    </source>
</evidence>
<dbReference type="GO" id="GO:0005737">
    <property type="term" value="C:cytoplasm"/>
    <property type="evidence" value="ECO:0007669"/>
    <property type="project" value="TreeGrafter"/>
</dbReference>
<evidence type="ECO:0000256" key="5">
    <source>
        <dbReference type="ARBA" id="ARBA00022741"/>
    </source>
</evidence>
<dbReference type="InterPro" id="IPR013221">
    <property type="entry name" value="Mur_ligase_cen"/>
</dbReference>
<evidence type="ECO:0000256" key="7">
    <source>
        <dbReference type="ARBA" id="ARBA00022842"/>
    </source>
</evidence>
<dbReference type="InterPro" id="IPR004101">
    <property type="entry name" value="Mur_ligase_C"/>
</dbReference>
<dbReference type="SUPFAM" id="SSF53623">
    <property type="entry name" value="MurD-like peptide ligases, catalytic domain"/>
    <property type="match status" value="1"/>
</dbReference>
<dbReference type="Pfam" id="PF08245">
    <property type="entry name" value="Mur_ligase_M"/>
    <property type="match status" value="1"/>
</dbReference>
<dbReference type="InterPro" id="IPR001645">
    <property type="entry name" value="Folylpolyglutamate_synth"/>
</dbReference>
<comment type="catalytic activity">
    <reaction evidence="9">
        <text>(6S)-5,6,7,8-tetrahydrofolyl-(gamma-L-Glu)(n) + L-glutamate + ATP = (6S)-5,6,7,8-tetrahydrofolyl-(gamma-L-Glu)(n+1) + ADP + phosphate + H(+)</text>
        <dbReference type="Rhea" id="RHEA:10580"/>
        <dbReference type="Rhea" id="RHEA-COMP:14738"/>
        <dbReference type="Rhea" id="RHEA-COMP:14740"/>
        <dbReference type="ChEBI" id="CHEBI:15378"/>
        <dbReference type="ChEBI" id="CHEBI:29985"/>
        <dbReference type="ChEBI" id="CHEBI:30616"/>
        <dbReference type="ChEBI" id="CHEBI:43474"/>
        <dbReference type="ChEBI" id="CHEBI:141005"/>
        <dbReference type="ChEBI" id="CHEBI:456216"/>
        <dbReference type="EC" id="6.3.2.17"/>
    </reaction>
</comment>
<evidence type="ECO:0000256" key="2">
    <source>
        <dbReference type="ARBA" id="ARBA00013025"/>
    </source>
</evidence>
<dbReference type="InterPro" id="IPR018109">
    <property type="entry name" value="Folylpolyglutamate_synth_CS"/>
</dbReference>
<keyword evidence="4" id="KW-0479">Metal-binding</keyword>
<accession>A0A510KUF8</accession>
<organism evidence="13 14">
    <name type="scientific">Leptotrichia wadei</name>
    <dbReference type="NCBI Taxonomy" id="157687"/>
    <lineage>
        <taxon>Bacteria</taxon>
        <taxon>Fusobacteriati</taxon>
        <taxon>Fusobacteriota</taxon>
        <taxon>Fusobacteriia</taxon>
        <taxon>Fusobacteriales</taxon>
        <taxon>Leptotrichiaceae</taxon>
        <taxon>Leptotrichia</taxon>
    </lineage>
</organism>
<dbReference type="GO" id="GO:0008841">
    <property type="term" value="F:dihydrofolate synthase activity"/>
    <property type="evidence" value="ECO:0007669"/>
    <property type="project" value="TreeGrafter"/>
</dbReference>
<name>A0A510KUF8_9FUSO</name>
<gene>
    <name evidence="13" type="ORF">JMUB3936_1171</name>
</gene>
<proteinExistence type="inferred from homology"/>
<evidence type="ECO:0000256" key="3">
    <source>
        <dbReference type="ARBA" id="ARBA00022598"/>
    </source>
</evidence>
<evidence type="ECO:0000256" key="6">
    <source>
        <dbReference type="ARBA" id="ARBA00022840"/>
    </source>
</evidence>
<dbReference type="InterPro" id="IPR036615">
    <property type="entry name" value="Mur_ligase_C_dom_sf"/>
</dbReference>
<evidence type="ECO:0000256" key="9">
    <source>
        <dbReference type="ARBA" id="ARBA00047493"/>
    </source>
</evidence>
<dbReference type="PROSITE" id="PS01011">
    <property type="entry name" value="FOLYLPOLYGLU_SYNT_1"/>
    <property type="match status" value="1"/>
</dbReference>
<dbReference type="PIRSF" id="PIRSF001563">
    <property type="entry name" value="Folylpolyglu_synth"/>
    <property type="match status" value="1"/>
</dbReference>
<dbReference type="GO" id="GO:0004326">
    <property type="term" value="F:tetrahydrofolylpolyglutamate synthase activity"/>
    <property type="evidence" value="ECO:0007669"/>
    <property type="project" value="UniProtKB-EC"/>
</dbReference>
<dbReference type="AlphaFoldDB" id="A0A510KUF8"/>
<dbReference type="EMBL" id="AP019841">
    <property type="protein sequence ID" value="BBM54887.1"/>
    <property type="molecule type" value="Genomic_DNA"/>
</dbReference>
<dbReference type="Gene3D" id="3.90.190.20">
    <property type="entry name" value="Mur ligase, C-terminal domain"/>
    <property type="match status" value="1"/>
</dbReference>
<dbReference type="PANTHER" id="PTHR11136">
    <property type="entry name" value="FOLYLPOLYGLUTAMATE SYNTHASE-RELATED"/>
    <property type="match status" value="1"/>
</dbReference>
<feature type="domain" description="Mur ligase C-terminal" evidence="11">
    <location>
        <begin position="318"/>
        <end position="445"/>
    </location>
</feature>
<reference evidence="13 14" key="1">
    <citation type="submission" date="2019-07" db="EMBL/GenBank/DDBJ databases">
        <title>Complete Genome Sequence of Leptotrichia wadei Strain JMUB3936.</title>
        <authorList>
            <person name="Watanabe S."/>
            <person name="Cui L."/>
        </authorList>
    </citation>
    <scope>NUCLEOTIDE SEQUENCE [LARGE SCALE GENOMIC DNA]</scope>
    <source>
        <strain evidence="13 14">JMUB3936</strain>
    </source>
</reference>
<keyword evidence="5 10" id="KW-0547">Nucleotide-binding</keyword>
<dbReference type="NCBIfam" id="TIGR01499">
    <property type="entry name" value="folC"/>
    <property type="match status" value="1"/>
</dbReference>
<dbReference type="Pfam" id="PF02875">
    <property type="entry name" value="Mur_ligase_C"/>
    <property type="match status" value="1"/>
</dbReference>
<evidence type="ECO:0000256" key="1">
    <source>
        <dbReference type="ARBA" id="ARBA00008276"/>
    </source>
</evidence>
<keyword evidence="6 10" id="KW-0067">ATP-binding</keyword>
<dbReference type="OrthoDB" id="9809356at2"/>
<evidence type="ECO:0000313" key="14">
    <source>
        <dbReference type="Proteomes" id="UP000321944"/>
    </source>
</evidence>
<evidence type="ECO:0000256" key="10">
    <source>
        <dbReference type="PIRNR" id="PIRNR001563"/>
    </source>
</evidence>
<feature type="domain" description="Mur ligase central" evidence="12">
    <location>
        <begin position="34"/>
        <end position="260"/>
    </location>
</feature>
<dbReference type="GO" id="GO:0046872">
    <property type="term" value="F:metal ion binding"/>
    <property type="evidence" value="ECO:0007669"/>
    <property type="project" value="UniProtKB-KW"/>
</dbReference>
<dbReference type="PANTHER" id="PTHR11136:SF0">
    <property type="entry name" value="DIHYDROFOLATE SYNTHETASE-RELATED"/>
    <property type="match status" value="1"/>
</dbReference>
<sequence length="459" mass="53113">MKESLYGEKERVRLLAEILKKMDNPVNDVKVIHVSGTNGKGSTCYMINSILCEMGYKVGLFTSPQILTVYELIKVNGTEITKLEFENCKGVLEKVLRELDLDLESDLSYFEMVFLIAMIHFKNKDVEMLILECGLGGELDATNAVRRIDYTIFTRIGIDHKNFLGNTIEEICRTKSKIMRKDSNVIVAPNQRNVVYEILKKEAQNKNCNIFLADKNIKVYELMNEEEKIVENSGKKITENENSDFADYTEVEAEIIGNCNFEKNLKNKYFFRFGLRGKQQLENLATVLTWYFRFFENLENRKSEEILDKALGTLKIPGRMEKVGKIKNVYLDVAHNEDSVEAFVNYVGGNFQDRKKIFVVGFLKDKEVEKCANFLKKAGDNFILTEPKNEERKLDSQILKKYFEDKKAENPENIIISEKNIEKAFLKALELRKNEDECIFVVGSFYLLGEVKRVIKSYF</sequence>
<evidence type="ECO:0000259" key="11">
    <source>
        <dbReference type="Pfam" id="PF02875"/>
    </source>
</evidence>
<evidence type="ECO:0000313" key="13">
    <source>
        <dbReference type="EMBL" id="BBM54887.1"/>
    </source>
</evidence>
<keyword evidence="7" id="KW-0460">Magnesium</keyword>
<dbReference type="Proteomes" id="UP000321944">
    <property type="component" value="Chromosome"/>
</dbReference>